<protein>
    <recommendedName>
        <fullName evidence="3">ATP-grasp domain-containing protein</fullName>
    </recommendedName>
</protein>
<organism evidence="4 5">
    <name type="scientific">Sinosporangium album</name>
    <dbReference type="NCBI Taxonomy" id="504805"/>
    <lineage>
        <taxon>Bacteria</taxon>
        <taxon>Bacillati</taxon>
        <taxon>Actinomycetota</taxon>
        <taxon>Actinomycetes</taxon>
        <taxon>Streptosporangiales</taxon>
        <taxon>Streptosporangiaceae</taxon>
        <taxon>Sinosporangium</taxon>
    </lineage>
</organism>
<dbReference type="Pfam" id="PF18105">
    <property type="entry name" value="PGM1_C"/>
    <property type="match status" value="1"/>
</dbReference>
<dbReference type="PANTHER" id="PTHR14465:SF0">
    <property type="entry name" value="IQ DOMAIN-CONTAINING PROTEIN H"/>
    <property type="match status" value="1"/>
</dbReference>
<dbReference type="Pfam" id="PF24923">
    <property type="entry name" value="ATP-grasp_IQCH"/>
    <property type="match status" value="1"/>
</dbReference>
<dbReference type="PANTHER" id="PTHR14465">
    <property type="entry name" value="IQ DOMAIN-CONTAINING PROTEIN H"/>
    <property type="match status" value="1"/>
</dbReference>
<feature type="region of interest" description="Disordered" evidence="2">
    <location>
        <begin position="72"/>
        <end position="97"/>
    </location>
</feature>
<dbReference type="InterPro" id="IPR056855">
    <property type="entry name" value="ATP-grasp_IQCH"/>
</dbReference>
<keyword evidence="5" id="KW-1185">Reference proteome</keyword>
<dbReference type="GO" id="GO:0046872">
    <property type="term" value="F:metal ion binding"/>
    <property type="evidence" value="ECO:0007669"/>
    <property type="project" value="InterPro"/>
</dbReference>
<dbReference type="InterPro" id="IPR011761">
    <property type="entry name" value="ATP-grasp"/>
</dbReference>
<dbReference type="Gene3D" id="3.30.470.20">
    <property type="entry name" value="ATP-grasp fold, B domain"/>
    <property type="match status" value="1"/>
</dbReference>
<dbReference type="SUPFAM" id="SSF56059">
    <property type="entry name" value="Glutathione synthetase ATP-binding domain-like"/>
    <property type="match status" value="1"/>
</dbReference>
<evidence type="ECO:0000256" key="1">
    <source>
        <dbReference type="PROSITE-ProRule" id="PRU00409"/>
    </source>
</evidence>
<dbReference type="Proteomes" id="UP000198923">
    <property type="component" value="Unassembled WGS sequence"/>
</dbReference>
<keyword evidence="1" id="KW-0067">ATP-binding</keyword>
<reference evidence="4 5" key="1">
    <citation type="submission" date="2016-10" db="EMBL/GenBank/DDBJ databases">
        <authorList>
            <person name="de Groot N.N."/>
        </authorList>
    </citation>
    <scope>NUCLEOTIDE SEQUENCE [LARGE SCALE GENOMIC DNA]</scope>
    <source>
        <strain evidence="4 5">CPCC 201354</strain>
    </source>
</reference>
<dbReference type="PROSITE" id="PS50975">
    <property type="entry name" value="ATP_GRASP"/>
    <property type="match status" value="1"/>
</dbReference>
<evidence type="ECO:0000313" key="5">
    <source>
        <dbReference type="Proteomes" id="UP000198923"/>
    </source>
</evidence>
<accession>A0A1G7W7E7</accession>
<keyword evidence="1" id="KW-0547">Nucleotide-binding</keyword>
<proteinExistence type="predicted"/>
<evidence type="ECO:0000259" key="3">
    <source>
        <dbReference type="PROSITE" id="PS50975"/>
    </source>
</evidence>
<gene>
    <name evidence="4" type="ORF">SAMN05421505_106233</name>
</gene>
<evidence type="ECO:0000313" key="4">
    <source>
        <dbReference type="EMBL" id="SDG67914.1"/>
    </source>
</evidence>
<dbReference type="STRING" id="504805.SAMN05421505_106233"/>
<evidence type="ECO:0000256" key="2">
    <source>
        <dbReference type="SAM" id="MobiDB-lite"/>
    </source>
</evidence>
<dbReference type="InterPro" id="IPR041356">
    <property type="entry name" value="PGM1_C"/>
</dbReference>
<feature type="compositionally biased region" description="Low complexity" evidence="2">
    <location>
        <begin position="88"/>
        <end position="97"/>
    </location>
</feature>
<feature type="domain" description="ATP-grasp" evidence="3">
    <location>
        <begin position="170"/>
        <end position="384"/>
    </location>
</feature>
<sequence>MVVVPSISLPPAELSCIKGVRHYEERLMFLLLALDHPDVHLIYVSSLPVDPAIVDYYLGFLRDPRDAAGRLHMISADTPGPDTPGPPSQSQSQSLSQALLDRPDLIHRVRALLAETRTAPGAPGIHESPAWMVPWISTDLEAELARLWNLPIYGPSAAHAARFGSKSGSREAGRQAGVPMPRGFADLHSLAEVEHAARALSGRRMIVKLNDGYSGLGNAIVTRSGHSLADSPTSFSAARETWDKFAKKICERGAVLEEYIEQDLVSFPSALVQITPNGRAEVIATHDQVLGGVNADLYQGCNFPSRGEYRAEVNGCALRIGRVLAGKGVIGLFGIDFFVVKTDGGYRALLCEINLRIGGTTHPFGAMLLTTGARFDPVLGAVAADGRPKYYTATDNCASPSLRGSTPGEVVRRVEELGLGFDRRSRTGNVLHLLGSVPEHGKLGFTSIADSPEEAMALHRKTHLALGSAL</sequence>
<dbReference type="InterPro" id="IPR038752">
    <property type="entry name" value="IQCH"/>
</dbReference>
<name>A0A1G7W7E7_9ACTN</name>
<dbReference type="GO" id="GO:0005524">
    <property type="term" value="F:ATP binding"/>
    <property type="evidence" value="ECO:0007669"/>
    <property type="project" value="UniProtKB-UniRule"/>
</dbReference>
<dbReference type="AlphaFoldDB" id="A0A1G7W7E7"/>
<dbReference type="EMBL" id="FNCN01000006">
    <property type="protein sequence ID" value="SDG67914.1"/>
    <property type="molecule type" value="Genomic_DNA"/>
</dbReference>